<accession>A0A226DKW2</accession>
<keyword evidence="10" id="KW-1185">Reference proteome</keyword>
<dbReference type="InterPro" id="IPR006620">
    <property type="entry name" value="Pro_4_hyd_alph"/>
</dbReference>
<dbReference type="OrthoDB" id="420380at2759"/>
<comment type="caution">
    <text evidence="9">The sequence shown here is derived from an EMBL/GenBank/DDBJ whole genome shotgun (WGS) entry which is preliminary data.</text>
</comment>
<evidence type="ECO:0000256" key="1">
    <source>
        <dbReference type="ARBA" id="ARBA00001961"/>
    </source>
</evidence>
<dbReference type="InterPro" id="IPR013547">
    <property type="entry name" value="P4H_N"/>
</dbReference>
<keyword evidence="2" id="KW-0479">Metal-binding</keyword>
<evidence type="ECO:0000256" key="4">
    <source>
        <dbReference type="ARBA" id="ARBA00022964"/>
    </source>
</evidence>
<organism evidence="9 10">
    <name type="scientific">Folsomia candida</name>
    <name type="common">Springtail</name>
    <dbReference type="NCBI Taxonomy" id="158441"/>
    <lineage>
        <taxon>Eukaryota</taxon>
        <taxon>Metazoa</taxon>
        <taxon>Ecdysozoa</taxon>
        <taxon>Arthropoda</taxon>
        <taxon>Hexapoda</taxon>
        <taxon>Collembola</taxon>
        <taxon>Entomobryomorpha</taxon>
        <taxon>Isotomoidea</taxon>
        <taxon>Isotomidae</taxon>
        <taxon>Proisotominae</taxon>
        <taxon>Folsomia</taxon>
    </lineage>
</organism>
<dbReference type="GO" id="GO:0004656">
    <property type="term" value="F:procollagen-proline 4-dioxygenase activity"/>
    <property type="evidence" value="ECO:0007669"/>
    <property type="project" value="InterPro"/>
</dbReference>
<evidence type="ECO:0000256" key="2">
    <source>
        <dbReference type="ARBA" id="ARBA00022723"/>
    </source>
</evidence>
<name>A0A226DKW2_FOLCA</name>
<comment type="cofactor">
    <cofactor evidence="1">
        <name>L-ascorbate</name>
        <dbReference type="ChEBI" id="CHEBI:38290"/>
    </cofactor>
</comment>
<dbReference type="InterPro" id="IPR045054">
    <property type="entry name" value="P4HA-like"/>
</dbReference>
<reference evidence="9 10" key="1">
    <citation type="submission" date="2015-12" db="EMBL/GenBank/DDBJ databases">
        <title>The genome of Folsomia candida.</title>
        <authorList>
            <person name="Faddeeva A."/>
            <person name="Derks M.F."/>
            <person name="Anvar Y."/>
            <person name="Smit S."/>
            <person name="Van Straalen N."/>
            <person name="Roelofs D."/>
        </authorList>
    </citation>
    <scope>NUCLEOTIDE SEQUENCE [LARGE SCALE GENOMIC DNA]</scope>
    <source>
        <strain evidence="9 10">VU population</strain>
        <tissue evidence="9">Whole body</tissue>
    </source>
</reference>
<evidence type="ECO:0000256" key="6">
    <source>
        <dbReference type="ARBA" id="ARBA00023004"/>
    </source>
</evidence>
<sequence length="479" mass="54621">MRLHTLTPTLHLVSVLCQISIILANSEQSYHPTKVNPNPLSLAYLTYLEQGEIKIYEKTKQLITTLENGMKVLRDYVKDFEESRDNRDRKGEGFESFPHRSHPVTTLRLISRFARKFPYFWDALSTMSEKQTDLLNTISTLEDTLTIFPDQYDTFDAMESVLQLQQVYQFSAIKLSQGKLTSKLIPTNKLPSSGLTYQHCIGLAGIASKLQLHSLAEEWHQAAELIANSDHSYEADFTERFDQRISPMPVEEITKKENLANAMPQDTEDLKSNPFTNCGVNLTPVDPQHNLRCYYDHSRSSYTTILPLRVETLSEKPDEVLLFHGIVSRNSTKQLIAAAWPEITEIGQSPQLKEPCLVQFTWRSNSPHHDVNVTETLHDFKVGPTAFPFFRERYSTMLLYLNDVELGGDTVLPALNISVKAVAGSAVLWYNHNEKGEVLQRMTHQGCPILVGHKFVIAKHPQVHNYKMGPSCDHDYHTY</sequence>
<evidence type="ECO:0000313" key="9">
    <source>
        <dbReference type="EMBL" id="OXA46182.1"/>
    </source>
</evidence>
<evidence type="ECO:0000259" key="8">
    <source>
        <dbReference type="SMART" id="SM00702"/>
    </source>
</evidence>
<dbReference type="InterPro" id="IPR011990">
    <property type="entry name" value="TPR-like_helical_dom_sf"/>
</dbReference>
<dbReference type="GO" id="GO:0005783">
    <property type="term" value="C:endoplasmic reticulum"/>
    <property type="evidence" value="ECO:0007669"/>
    <property type="project" value="InterPro"/>
</dbReference>
<keyword evidence="6" id="KW-0408">Iron</keyword>
<keyword evidence="4" id="KW-0223">Dioxygenase</keyword>
<dbReference type="Gene3D" id="1.25.40.10">
    <property type="entry name" value="Tetratricopeptide repeat domain"/>
    <property type="match status" value="1"/>
</dbReference>
<evidence type="ECO:0000256" key="3">
    <source>
        <dbReference type="ARBA" id="ARBA00022896"/>
    </source>
</evidence>
<dbReference type="SMART" id="SM00702">
    <property type="entry name" value="P4Hc"/>
    <property type="match status" value="1"/>
</dbReference>
<proteinExistence type="predicted"/>
<gene>
    <name evidence="9" type="ORF">Fcan01_19179</name>
</gene>
<keyword evidence="7" id="KW-0732">Signal</keyword>
<evidence type="ECO:0000256" key="7">
    <source>
        <dbReference type="SAM" id="SignalP"/>
    </source>
</evidence>
<dbReference type="Gene3D" id="2.60.120.620">
    <property type="entry name" value="q2cbj1_9rhob like domain"/>
    <property type="match status" value="1"/>
</dbReference>
<dbReference type="EMBL" id="LNIX01000016">
    <property type="protein sequence ID" value="OXA46182.1"/>
    <property type="molecule type" value="Genomic_DNA"/>
</dbReference>
<evidence type="ECO:0000313" key="10">
    <source>
        <dbReference type="Proteomes" id="UP000198287"/>
    </source>
</evidence>
<dbReference type="PANTHER" id="PTHR10869:SF246">
    <property type="entry name" value="TRANSMEMBRANE PROLYL 4-HYDROXYLASE"/>
    <property type="match status" value="1"/>
</dbReference>
<dbReference type="GO" id="GO:0005506">
    <property type="term" value="F:iron ion binding"/>
    <property type="evidence" value="ECO:0007669"/>
    <property type="project" value="InterPro"/>
</dbReference>
<dbReference type="PANTHER" id="PTHR10869">
    <property type="entry name" value="PROLYL 4-HYDROXYLASE ALPHA SUBUNIT"/>
    <property type="match status" value="1"/>
</dbReference>
<feature type="signal peptide" evidence="7">
    <location>
        <begin position="1"/>
        <end position="24"/>
    </location>
</feature>
<dbReference type="Pfam" id="PF08336">
    <property type="entry name" value="P4Ha_N"/>
    <property type="match status" value="1"/>
</dbReference>
<feature type="chain" id="PRO_5012240240" evidence="7">
    <location>
        <begin position="25"/>
        <end position="479"/>
    </location>
</feature>
<dbReference type="Proteomes" id="UP000198287">
    <property type="component" value="Unassembled WGS sequence"/>
</dbReference>
<dbReference type="AlphaFoldDB" id="A0A226DKW2"/>
<keyword evidence="3" id="KW-0847">Vitamin C</keyword>
<keyword evidence="5" id="KW-0560">Oxidoreductase</keyword>
<evidence type="ECO:0000256" key="5">
    <source>
        <dbReference type="ARBA" id="ARBA00023002"/>
    </source>
</evidence>
<dbReference type="GO" id="GO:0031418">
    <property type="term" value="F:L-ascorbic acid binding"/>
    <property type="evidence" value="ECO:0007669"/>
    <property type="project" value="UniProtKB-KW"/>
</dbReference>
<feature type="domain" description="Prolyl 4-hydroxylase alpha subunit" evidence="8">
    <location>
        <begin position="307"/>
        <end position="462"/>
    </location>
</feature>
<protein>
    <submittedName>
        <fullName evidence="9">Prolyl 4-hydroxylase subunit alpha-1</fullName>
    </submittedName>
</protein>